<reference evidence="5" key="2">
    <citation type="submission" date="2018-10" db="UniProtKB">
        <authorList>
            <consortium name="EnsemblPlants"/>
        </authorList>
    </citation>
    <scope>IDENTIFICATION</scope>
</reference>
<dbReference type="OrthoDB" id="9974421at2759"/>
<dbReference type="Proteomes" id="UP000019116">
    <property type="component" value="Chromosome 7A"/>
</dbReference>
<evidence type="ECO:0000313" key="6">
    <source>
        <dbReference type="Proteomes" id="UP000019116"/>
    </source>
</evidence>
<dbReference type="AlphaFoldDB" id="A0A3B6RJW8"/>
<feature type="chain" id="PRO_5043180082" description="Partial AB-hydrolase lipase domain-containing protein" evidence="3">
    <location>
        <begin position="23"/>
        <end position="446"/>
    </location>
</feature>
<feature type="active site" description="Charge relay system" evidence="2">
    <location>
        <position position="388"/>
    </location>
</feature>
<dbReference type="SUPFAM" id="SSF53474">
    <property type="entry name" value="alpha/beta-Hydrolases"/>
    <property type="match status" value="1"/>
</dbReference>
<comment type="similarity">
    <text evidence="1">Belongs to the AB hydrolase superfamily. Lipase family.</text>
</comment>
<evidence type="ECO:0000259" key="4">
    <source>
        <dbReference type="Pfam" id="PF04083"/>
    </source>
</evidence>
<dbReference type="Gramene" id="TraesCS7A02G389500.2">
    <property type="protein sequence ID" value="TraesCS7A02G389500.2"/>
    <property type="gene ID" value="TraesCS7A02G389500"/>
</dbReference>
<dbReference type="STRING" id="4565.A0A3B6RJW8"/>
<evidence type="ECO:0000313" key="5">
    <source>
        <dbReference type="EnsemblPlants" id="TraesCS7A02G389500.2"/>
    </source>
</evidence>
<evidence type="ECO:0000256" key="3">
    <source>
        <dbReference type="SAM" id="SignalP"/>
    </source>
</evidence>
<name>A0A3B6RJW8_WHEAT</name>
<feature type="domain" description="Partial AB-hydrolase lipase" evidence="4">
    <location>
        <begin position="52"/>
        <end position="111"/>
    </location>
</feature>
<protein>
    <recommendedName>
        <fullName evidence="4">Partial AB-hydrolase lipase domain-containing protein</fullName>
    </recommendedName>
</protein>
<evidence type="ECO:0000256" key="2">
    <source>
        <dbReference type="PIRSR" id="PIRSR000862-1"/>
    </source>
</evidence>
<dbReference type="SMR" id="A0A3B6RJW8"/>
<organism evidence="5">
    <name type="scientific">Triticum aestivum</name>
    <name type="common">Wheat</name>
    <dbReference type="NCBI Taxonomy" id="4565"/>
    <lineage>
        <taxon>Eukaryota</taxon>
        <taxon>Viridiplantae</taxon>
        <taxon>Streptophyta</taxon>
        <taxon>Embryophyta</taxon>
        <taxon>Tracheophyta</taxon>
        <taxon>Spermatophyta</taxon>
        <taxon>Magnoliopsida</taxon>
        <taxon>Liliopsida</taxon>
        <taxon>Poales</taxon>
        <taxon>Poaceae</taxon>
        <taxon>BOP clade</taxon>
        <taxon>Pooideae</taxon>
        <taxon>Triticodae</taxon>
        <taxon>Triticeae</taxon>
        <taxon>Triticinae</taxon>
        <taxon>Triticum</taxon>
    </lineage>
</organism>
<dbReference type="InterPro" id="IPR006693">
    <property type="entry name" value="AB_hydrolase_lipase"/>
</dbReference>
<evidence type="ECO:0000256" key="1">
    <source>
        <dbReference type="ARBA" id="ARBA00010701"/>
    </source>
</evidence>
<dbReference type="InterPro" id="IPR029058">
    <property type="entry name" value="AB_hydrolase_fold"/>
</dbReference>
<dbReference type="GO" id="GO:0006629">
    <property type="term" value="P:lipid metabolic process"/>
    <property type="evidence" value="ECO:0000318"/>
    <property type="project" value="GO_Central"/>
</dbReference>
<accession>A0A3B6RJW8</accession>
<dbReference type="Gene3D" id="3.40.50.1820">
    <property type="entry name" value="alpha/beta hydrolase"/>
    <property type="match status" value="1"/>
</dbReference>
<dbReference type="InterPro" id="IPR025483">
    <property type="entry name" value="Lipase_euk"/>
</dbReference>
<keyword evidence="6" id="KW-1185">Reference proteome</keyword>
<dbReference type="PANTHER" id="PTHR11005">
    <property type="entry name" value="LYSOSOMAL ACID LIPASE-RELATED"/>
    <property type="match status" value="1"/>
</dbReference>
<sequence>MATSLFLMSLLMLLLDSNPCTALSWRNNSLVDDIGIPCPVSPHPFTMCKSEAEAYGYPCEDHKVTTEDGYILSLKRIPHGHDTDNSTGDQKTRQPILLFHGLFVDGVSWLLGTPEQSLGFILADGGFDVWLANTRGTNTSRKHTSLSPKDPAFWDWSWDQIAEYDLPAVLEFVYHHTGRQKVHYIGHSLGTLIILAAFSEHKLLHLVRSAVLLCPIAYLSRTRSDLTRLAAQMFLAEAVYRIGIHEFNPVGKVAAQLLAKVCGDPKIDCHDVFSALAGPDCCLNKSTTCAFMLHAPQPTSMRNLIHLSQSKNRNQKLKFSLVQSSGTMLTFLIPICMQPVVRSEGVRRYDYGNAKENMKHYKQAHPPLYNLSSIPTHVPMLLTHGGQDFLGDVPDTRHLLKTLVRNHDSDNIEVQYLPDYAHADFVIAYNAPRLVYEPMVDFFQRH</sequence>
<feature type="active site" description="Nucleophile" evidence="2">
    <location>
        <position position="188"/>
    </location>
</feature>
<feature type="signal peptide" evidence="3">
    <location>
        <begin position="1"/>
        <end position="22"/>
    </location>
</feature>
<dbReference type="PIRSF" id="PIRSF000862">
    <property type="entry name" value="Steryl_ester_lip"/>
    <property type="match status" value="1"/>
</dbReference>
<reference evidence="5" key="1">
    <citation type="submission" date="2018-08" db="EMBL/GenBank/DDBJ databases">
        <authorList>
            <person name="Rossello M."/>
        </authorList>
    </citation>
    <scope>NUCLEOTIDE SEQUENCE [LARGE SCALE GENOMIC DNA]</scope>
    <source>
        <strain evidence="5">cv. Chinese Spring</strain>
    </source>
</reference>
<dbReference type="Pfam" id="PF04083">
    <property type="entry name" value="Abhydro_lipase"/>
    <property type="match status" value="1"/>
</dbReference>
<dbReference type="GO" id="GO:0016298">
    <property type="term" value="F:lipase activity"/>
    <property type="evidence" value="ECO:0000318"/>
    <property type="project" value="GO_Central"/>
</dbReference>
<feature type="active site" description="Charge relay system" evidence="2">
    <location>
        <position position="422"/>
    </location>
</feature>
<keyword evidence="3" id="KW-0732">Signal</keyword>
<dbReference type="EnsemblPlants" id="TraesCS7A02G389500.2">
    <property type="protein sequence ID" value="TraesCS7A02G389500.2"/>
    <property type="gene ID" value="TraesCS7A02G389500"/>
</dbReference>
<proteinExistence type="inferred from homology"/>